<reference evidence="1 2" key="1">
    <citation type="submission" date="2019-08" db="EMBL/GenBank/DDBJ databases">
        <title>Whole genome sequencing of chitin degrading bacteria Chitinophaga pinensis YS16.</title>
        <authorList>
            <person name="Singh R.P."/>
            <person name="Manchanda G."/>
            <person name="Maurya I.K."/>
            <person name="Joshi N.K."/>
            <person name="Srivastava A.K."/>
        </authorList>
    </citation>
    <scope>NUCLEOTIDE SEQUENCE [LARGE SCALE GENOMIC DNA]</scope>
    <source>
        <strain evidence="1 2">YS-16</strain>
    </source>
</reference>
<sequence length="207" mass="24048">MYIPKLNMMENRQEIAAFMQRFSFATIIHSIDNVPVATHLPFHISLRDDKLFLTAHFARANDQWECLERSRSLVIFSEPHAYISPTNYEKLQEVPTWNYISIHAYGQARIITAPEAVMALLENSIQDYESSYMQQWQGLPSDFRHKLLNGIVAFEIEVDELQAKQKLSQNKTVQEQHNIIDNLSASPDSTARTTAEYMRKRLEQDTD</sequence>
<dbReference type="InterPro" id="IPR012349">
    <property type="entry name" value="Split_barrel_FMN-bd"/>
</dbReference>
<dbReference type="PANTHER" id="PTHR35802:SF1">
    <property type="entry name" value="PROTEASE SYNTHASE AND SPORULATION PROTEIN PAI 2"/>
    <property type="match status" value="1"/>
</dbReference>
<comment type="caution">
    <text evidence="1">The sequence shown here is derived from an EMBL/GenBank/DDBJ whole genome shotgun (WGS) entry which is preliminary data.</text>
</comment>
<keyword evidence="2" id="KW-1185">Reference proteome</keyword>
<dbReference type="EMBL" id="VOHS01000038">
    <property type="protein sequence ID" value="TWV95661.1"/>
    <property type="molecule type" value="Genomic_DNA"/>
</dbReference>
<dbReference type="RefSeq" id="WP_146307486.1">
    <property type="nucleotide sequence ID" value="NZ_VOHS01000038.1"/>
</dbReference>
<organism evidence="1 2">
    <name type="scientific">Chitinophaga pinensis</name>
    <dbReference type="NCBI Taxonomy" id="79329"/>
    <lineage>
        <taxon>Bacteria</taxon>
        <taxon>Pseudomonadati</taxon>
        <taxon>Bacteroidota</taxon>
        <taxon>Chitinophagia</taxon>
        <taxon>Chitinophagales</taxon>
        <taxon>Chitinophagaceae</taxon>
        <taxon>Chitinophaga</taxon>
    </lineage>
</organism>
<name>A0A5C6LKZ5_9BACT</name>
<protein>
    <submittedName>
        <fullName evidence="1">FMN-binding negative transcriptional regulator</fullName>
    </submittedName>
</protein>
<dbReference type="PIRSF" id="PIRSF010372">
    <property type="entry name" value="PaiB"/>
    <property type="match status" value="1"/>
</dbReference>
<dbReference type="Gene3D" id="2.30.110.10">
    <property type="entry name" value="Electron Transport, Fmn-binding Protein, Chain A"/>
    <property type="match status" value="1"/>
</dbReference>
<dbReference type="SUPFAM" id="SSF50475">
    <property type="entry name" value="FMN-binding split barrel"/>
    <property type="match status" value="1"/>
</dbReference>
<dbReference type="AlphaFoldDB" id="A0A5C6LKZ5"/>
<dbReference type="Proteomes" id="UP000318815">
    <property type="component" value="Unassembled WGS sequence"/>
</dbReference>
<gene>
    <name evidence="1" type="ORF">FEF09_24160</name>
</gene>
<accession>A0A5C6LKZ5</accession>
<dbReference type="OrthoDB" id="9794948at2"/>
<evidence type="ECO:0000313" key="1">
    <source>
        <dbReference type="EMBL" id="TWV95661.1"/>
    </source>
</evidence>
<dbReference type="Pfam" id="PF04299">
    <property type="entry name" value="FMN_bind_2"/>
    <property type="match status" value="1"/>
</dbReference>
<evidence type="ECO:0000313" key="2">
    <source>
        <dbReference type="Proteomes" id="UP000318815"/>
    </source>
</evidence>
<dbReference type="InterPro" id="IPR007396">
    <property type="entry name" value="TR_PAI2-type"/>
</dbReference>
<proteinExistence type="predicted"/>
<dbReference type="PANTHER" id="PTHR35802">
    <property type="entry name" value="PROTEASE SYNTHASE AND SPORULATION PROTEIN PAI 2"/>
    <property type="match status" value="1"/>
</dbReference>